<dbReference type="Pfam" id="PF01694">
    <property type="entry name" value="Rhomboid"/>
    <property type="match status" value="1"/>
</dbReference>
<feature type="transmembrane region" description="Helical" evidence="7">
    <location>
        <begin position="184"/>
        <end position="205"/>
    </location>
</feature>
<dbReference type="GO" id="GO:0006508">
    <property type="term" value="P:proteolysis"/>
    <property type="evidence" value="ECO:0007669"/>
    <property type="project" value="UniProtKB-KW"/>
</dbReference>
<dbReference type="Gene3D" id="1.20.1540.10">
    <property type="entry name" value="Rhomboid-like"/>
    <property type="match status" value="1"/>
</dbReference>
<dbReference type="AlphaFoldDB" id="A0A1R0F7V8"/>
<proteinExistence type="predicted"/>
<evidence type="ECO:0000256" key="4">
    <source>
        <dbReference type="ARBA" id="ARBA00022692"/>
    </source>
</evidence>
<protein>
    <submittedName>
        <fullName evidence="9">Membrane associated serine protease, rhomboid family</fullName>
    </submittedName>
</protein>
<gene>
    <name evidence="9" type="ORF">PEB0149_004620</name>
</gene>
<accession>A0A1R0F7V8</accession>
<dbReference type="PANTHER" id="PTHR43066">
    <property type="entry name" value="RHOMBOID-RELATED PROTEIN"/>
    <property type="match status" value="1"/>
</dbReference>
<feature type="transmembrane region" description="Helical" evidence="7">
    <location>
        <begin position="109"/>
        <end position="127"/>
    </location>
</feature>
<evidence type="ECO:0000256" key="1">
    <source>
        <dbReference type="ARBA" id="ARBA00004141"/>
    </source>
</evidence>
<name>A0A1R0F7V8_9HYPH</name>
<dbReference type="GO" id="GO:0004252">
    <property type="term" value="F:serine-type endopeptidase activity"/>
    <property type="evidence" value="ECO:0007669"/>
    <property type="project" value="InterPro"/>
</dbReference>
<feature type="transmembrane region" description="Helical" evidence="7">
    <location>
        <begin position="211"/>
        <end position="231"/>
    </location>
</feature>
<dbReference type="Proteomes" id="UP000187344">
    <property type="component" value="Unassembled WGS sequence"/>
</dbReference>
<evidence type="ECO:0000256" key="3">
    <source>
        <dbReference type="ARBA" id="ARBA00022519"/>
    </source>
</evidence>
<feature type="transmembrane region" description="Helical" evidence="7">
    <location>
        <begin position="77"/>
        <end position="97"/>
    </location>
</feature>
<comment type="caution">
    <text evidence="9">The sequence shown here is derived from an EMBL/GenBank/DDBJ whole genome shotgun (WGS) entry which is preliminary data.</text>
</comment>
<evidence type="ECO:0000256" key="7">
    <source>
        <dbReference type="SAM" id="Phobius"/>
    </source>
</evidence>
<keyword evidence="3" id="KW-0997">Cell inner membrane</keyword>
<keyword evidence="2" id="KW-1003">Cell membrane</keyword>
<evidence type="ECO:0000256" key="5">
    <source>
        <dbReference type="ARBA" id="ARBA00022989"/>
    </source>
</evidence>
<dbReference type="OrthoDB" id="9797190at2"/>
<feature type="transmembrane region" description="Helical" evidence="7">
    <location>
        <begin position="133"/>
        <end position="154"/>
    </location>
</feature>
<reference evidence="9 10" key="1">
    <citation type="submission" date="2016-12" db="EMBL/GenBank/DDBJ databases">
        <title>Comparative genomics of Bartonella apis.</title>
        <authorList>
            <person name="Engel P."/>
        </authorList>
    </citation>
    <scope>NUCLEOTIDE SEQUENCE [LARGE SCALE GENOMIC DNA]</scope>
    <source>
        <strain evidence="9 10">PEB0149</strain>
    </source>
</reference>
<dbReference type="EMBL" id="LXYT01000002">
    <property type="protein sequence ID" value="OLY43041.1"/>
    <property type="molecule type" value="Genomic_DNA"/>
</dbReference>
<keyword evidence="5 7" id="KW-1133">Transmembrane helix</keyword>
<evidence type="ECO:0000256" key="6">
    <source>
        <dbReference type="ARBA" id="ARBA00023136"/>
    </source>
</evidence>
<sequence>MNNDFNDYTGNRKTHTPLFNIPPVIVTIVAICVLSFIVPEYFFSPRQYDIFYTYFSFVPDFFLSAFMKFWYTPVSYSFLHASLMHVAVNMMWLVIFGSPLANRIGNIKFIVFWFVCSAVAAFAHLYVYNDSYVPMVGASGAISGMMGAAARYGFRQVQTVGQNQRSEFAGPILSISRSLTSKNVLVFIGTWIVIDIITGVATPSIDGEGSSIAWVAHLGGLAAGFFLIGLFDSRRNLEM</sequence>
<evidence type="ECO:0000256" key="2">
    <source>
        <dbReference type="ARBA" id="ARBA00022475"/>
    </source>
</evidence>
<keyword evidence="9" id="KW-0378">Hydrolase</keyword>
<evidence type="ECO:0000313" key="9">
    <source>
        <dbReference type="EMBL" id="OLY43041.1"/>
    </source>
</evidence>
<keyword evidence="4 7" id="KW-0812">Transmembrane</keyword>
<organism evidence="9 10">
    <name type="scientific">Bartonella apis</name>
    <dbReference type="NCBI Taxonomy" id="1686310"/>
    <lineage>
        <taxon>Bacteria</taxon>
        <taxon>Pseudomonadati</taxon>
        <taxon>Pseudomonadota</taxon>
        <taxon>Alphaproteobacteria</taxon>
        <taxon>Hyphomicrobiales</taxon>
        <taxon>Bartonellaceae</taxon>
        <taxon>Bartonella</taxon>
    </lineage>
</organism>
<evidence type="ECO:0000259" key="8">
    <source>
        <dbReference type="Pfam" id="PF01694"/>
    </source>
</evidence>
<keyword evidence="6 7" id="KW-0472">Membrane</keyword>
<dbReference type="InterPro" id="IPR022764">
    <property type="entry name" value="Peptidase_S54_rhomboid_dom"/>
</dbReference>
<dbReference type="RefSeq" id="WP_075869968.1">
    <property type="nucleotide sequence ID" value="NZ_LXYT01000002.1"/>
</dbReference>
<feature type="transmembrane region" description="Helical" evidence="7">
    <location>
        <begin position="20"/>
        <end position="38"/>
    </location>
</feature>
<evidence type="ECO:0000313" key="10">
    <source>
        <dbReference type="Proteomes" id="UP000187344"/>
    </source>
</evidence>
<keyword evidence="10" id="KW-1185">Reference proteome</keyword>
<dbReference type="PANTHER" id="PTHR43066:SF26">
    <property type="entry name" value="RHOMBOID PROTEASE GLPG"/>
    <property type="match status" value="1"/>
</dbReference>
<dbReference type="InterPro" id="IPR035952">
    <property type="entry name" value="Rhomboid-like_sf"/>
</dbReference>
<dbReference type="SUPFAM" id="SSF144091">
    <property type="entry name" value="Rhomboid-like"/>
    <property type="match status" value="1"/>
</dbReference>
<comment type="subcellular location">
    <subcellularLocation>
        <location evidence="1">Membrane</location>
        <topology evidence="1">Multi-pass membrane protein</topology>
    </subcellularLocation>
</comment>
<feature type="domain" description="Peptidase S54 rhomboid" evidence="8">
    <location>
        <begin position="70"/>
        <end position="228"/>
    </location>
</feature>
<dbReference type="GO" id="GO:0016020">
    <property type="term" value="C:membrane"/>
    <property type="evidence" value="ECO:0007669"/>
    <property type="project" value="UniProtKB-SubCell"/>
</dbReference>
<keyword evidence="9" id="KW-0645">Protease</keyword>